<evidence type="ECO:0000313" key="1">
    <source>
        <dbReference type="EMBL" id="KAI3758185.1"/>
    </source>
</evidence>
<gene>
    <name evidence="1" type="ORF">L6452_05738</name>
</gene>
<name>A0ACB9EHI8_ARCLA</name>
<accession>A0ACB9EHI8</accession>
<reference evidence="2" key="1">
    <citation type="journal article" date="2022" name="Mol. Ecol. Resour.">
        <title>The genomes of chicory, endive, great burdock and yacon provide insights into Asteraceae palaeo-polyploidization history and plant inulin production.</title>
        <authorList>
            <person name="Fan W."/>
            <person name="Wang S."/>
            <person name="Wang H."/>
            <person name="Wang A."/>
            <person name="Jiang F."/>
            <person name="Liu H."/>
            <person name="Zhao H."/>
            <person name="Xu D."/>
            <person name="Zhang Y."/>
        </authorList>
    </citation>
    <scope>NUCLEOTIDE SEQUENCE [LARGE SCALE GENOMIC DNA]</scope>
    <source>
        <strain evidence="2">cv. Niubang</strain>
    </source>
</reference>
<dbReference type="EMBL" id="CM042048">
    <property type="protein sequence ID" value="KAI3758185.1"/>
    <property type="molecule type" value="Genomic_DNA"/>
</dbReference>
<proteinExistence type="predicted"/>
<dbReference type="Proteomes" id="UP001055879">
    <property type="component" value="Linkage Group LG02"/>
</dbReference>
<sequence length="160" mass="18197">MESELENLKKKMVDWESTMPGQEEHFKEVLRAQREEILKEVRDIFGRTTDLSRSSNETTVLKEENARLKRELEALKARLRTSPQTKSGSSTPTLRDSPSPSCLRPSLQSPQIRTNHKFRTLIASLEINSGESKSKSDSPLEACLDLLHSVVPVSYDLHSY</sequence>
<organism evidence="1 2">
    <name type="scientific">Arctium lappa</name>
    <name type="common">Greater burdock</name>
    <name type="synonym">Lappa major</name>
    <dbReference type="NCBI Taxonomy" id="4217"/>
    <lineage>
        <taxon>Eukaryota</taxon>
        <taxon>Viridiplantae</taxon>
        <taxon>Streptophyta</taxon>
        <taxon>Embryophyta</taxon>
        <taxon>Tracheophyta</taxon>
        <taxon>Spermatophyta</taxon>
        <taxon>Magnoliopsida</taxon>
        <taxon>eudicotyledons</taxon>
        <taxon>Gunneridae</taxon>
        <taxon>Pentapetalae</taxon>
        <taxon>asterids</taxon>
        <taxon>campanulids</taxon>
        <taxon>Asterales</taxon>
        <taxon>Asteraceae</taxon>
        <taxon>Carduoideae</taxon>
        <taxon>Cardueae</taxon>
        <taxon>Arctiinae</taxon>
        <taxon>Arctium</taxon>
    </lineage>
</organism>
<evidence type="ECO:0000313" key="2">
    <source>
        <dbReference type="Proteomes" id="UP001055879"/>
    </source>
</evidence>
<protein>
    <submittedName>
        <fullName evidence="1">Uncharacterized protein</fullName>
    </submittedName>
</protein>
<reference evidence="1 2" key="2">
    <citation type="journal article" date="2022" name="Mol. Ecol. Resour.">
        <title>The genomes of chicory, endive, great burdock and yacon provide insights into Asteraceae paleo-polyploidization history and plant inulin production.</title>
        <authorList>
            <person name="Fan W."/>
            <person name="Wang S."/>
            <person name="Wang H."/>
            <person name="Wang A."/>
            <person name="Jiang F."/>
            <person name="Liu H."/>
            <person name="Zhao H."/>
            <person name="Xu D."/>
            <person name="Zhang Y."/>
        </authorList>
    </citation>
    <scope>NUCLEOTIDE SEQUENCE [LARGE SCALE GENOMIC DNA]</scope>
    <source>
        <strain evidence="2">cv. Niubang</strain>
    </source>
</reference>
<comment type="caution">
    <text evidence="1">The sequence shown here is derived from an EMBL/GenBank/DDBJ whole genome shotgun (WGS) entry which is preliminary data.</text>
</comment>
<keyword evidence="2" id="KW-1185">Reference proteome</keyword>